<dbReference type="Gene3D" id="3.80.10.10">
    <property type="entry name" value="Ribonuclease Inhibitor"/>
    <property type="match status" value="4"/>
</dbReference>
<dbReference type="Pfam" id="PF12937">
    <property type="entry name" value="F-box-like"/>
    <property type="match status" value="1"/>
</dbReference>
<feature type="domain" description="F-box" evidence="2">
    <location>
        <begin position="44"/>
        <end position="90"/>
    </location>
</feature>
<evidence type="ECO:0000313" key="3">
    <source>
        <dbReference type="EMBL" id="CAF1536919.1"/>
    </source>
</evidence>
<dbReference type="GO" id="GO:0019005">
    <property type="term" value="C:SCF ubiquitin ligase complex"/>
    <property type="evidence" value="ECO:0007669"/>
    <property type="project" value="TreeGrafter"/>
</dbReference>
<protein>
    <recommendedName>
        <fullName evidence="2">F-box domain-containing protein</fullName>
    </recommendedName>
</protein>
<evidence type="ECO:0000259" key="2">
    <source>
        <dbReference type="PROSITE" id="PS50181"/>
    </source>
</evidence>
<dbReference type="Pfam" id="PF25372">
    <property type="entry name" value="DUF7885"/>
    <property type="match status" value="2"/>
</dbReference>
<comment type="caution">
    <text evidence="3">The sequence shown here is derived from an EMBL/GenBank/DDBJ whole genome shotgun (WGS) entry which is preliminary data.</text>
</comment>
<dbReference type="SUPFAM" id="SSF52047">
    <property type="entry name" value="RNI-like"/>
    <property type="match status" value="2"/>
</dbReference>
<dbReference type="GO" id="GO:0031146">
    <property type="term" value="P:SCF-dependent proteasomal ubiquitin-dependent protein catabolic process"/>
    <property type="evidence" value="ECO:0007669"/>
    <property type="project" value="TreeGrafter"/>
</dbReference>
<dbReference type="InterPro" id="IPR006553">
    <property type="entry name" value="Leu-rich_rpt_Cys-con_subtyp"/>
</dbReference>
<dbReference type="InterPro" id="IPR001810">
    <property type="entry name" value="F-box_dom"/>
</dbReference>
<proteinExistence type="predicted"/>
<accession>A0A815W3E8</accession>
<dbReference type="Gene3D" id="1.20.1280.50">
    <property type="match status" value="1"/>
</dbReference>
<dbReference type="Proteomes" id="UP000663855">
    <property type="component" value="Unassembled WGS sequence"/>
</dbReference>
<dbReference type="SMART" id="SM00256">
    <property type="entry name" value="FBOX"/>
    <property type="match status" value="1"/>
</dbReference>
<dbReference type="InterPro" id="IPR032675">
    <property type="entry name" value="LRR_dom_sf"/>
</dbReference>
<dbReference type="InterPro" id="IPR036047">
    <property type="entry name" value="F-box-like_dom_sf"/>
</dbReference>
<dbReference type="InterPro" id="IPR057207">
    <property type="entry name" value="FBXL15_LRR"/>
</dbReference>
<evidence type="ECO:0000313" key="4">
    <source>
        <dbReference type="Proteomes" id="UP000663855"/>
    </source>
</evidence>
<dbReference type="SUPFAM" id="SSF81383">
    <property type="entry name" value="F-box domain"/>
    <property type="match status" value="1"/>
</dbReference>
<dbReference type="SMART" id="SM00367">
    <property type="entry name" value="LRR_CC"/>
    <property type="match status" value="15"/>
</dbReference>
<sequence length="594" mass="67688">MRIILNEWNLVAQQARRTRDYFDRVERGEENQQFNGFLSHGEARDELSLLTREAAVRILAYLDVDDLARCAQVCRNWKMLTQSSMLWSKLDLHRTSDVLDDRLAMRFIQRARPYLQHLNLRKCSRIGRLTFLGISSCKNLQDLNLSECSAVNDEAVKIITAGCHILLYLNLSQTEVTDQSFRSLARNCHFLQYLSLAYSRLFSDRAFLHITNGRGCRKLTHLDISGCTQLTSVGFDAMSDAFRELETLVMDDMSNLSDKHMNQICKRLTNLRQISMWSSARQLTGFAFKHMSSLTQLMTIKFDSNKLVTDEHLRVICRSCTEICHISITDCPSLTDNCMKAIGTLKQLRVLNMADCLLITDSGIKALTDGPCTARLRELNLTNCMRLSDSSMTNLARRCKRLAYIKLCHLDQISENGLELIGQMDQLISIDITGTQTSDTSLKSIGNSNNLRSVTLSYCRQITDLGLTKFATSCTSIEYLNLSFCAQLTDNAIRSMAFCCKYLTTLNICSCSLLTDMSLQYLSGVCKYLYEIDISYCHLITDKGLKYLRRNSHYLKRIILVECPNISRAAIDKLVLKIPFVQHHYTSKSSELTK</sequence>
<gene>
    <name evidence="3" type="ORF">CJN711_LOCUS29440</name>
</gene>
<dbReference type="EMBL" id="CAJNOV010013965">
    <property type="protein sequence ID" value="CAF1536919.1"/>
    <property type="molecule type" value="Genomic_DNA"/>
</dbReference>
<name>A0A815W3E8_9BILA</name>
<dbReference type="AlphaFoldDB" id="A0A815W3E8"/>
<evidence type="ECO:0000256" key="1">
    <source>
        <dbReference type="ARBA" id="ARBA00022786"/>
    </source>
</evidence>
<dbReference type="PROSITE" id="PS50181">
    <property type="entry name" value="FBOX"/>
    <property type="match status" value="1"/>
</dbReference>
<organism evidence="3 4">
    <name type="scientific">Rotaria magnacalcarata</name>
    <dbReference type="NCBI Taxonomy" id="392030"/>
    <lineage>
        <taxon>Eukaryota</taxon>
        <taxon>Metazoa</taxon>
        <taxon>Spiralia</taxon>
        <taxon>Gnathifera</taxon>
        <taxon>Rotifera</taxon>
        <taxon>Eurotatoria</taxon>
        <taxon>Bdelloidea</taxon>
        <taxon>Philodinida</taxon>
        <taxon>Philodinidae</taxon>
        <taxon>Rotaria</taxon>
    </lineage>
</organism>
<dbReference type="PANTHER" id="PTHR13318">
    <property type="entry name" value="PARTNER OF PAIRED, ISOFORM B-RELATED"/>
    <property type="match status" value="1"/>
</dbReference>
<keyword evidence="1" id="KW-0833">Ubl conjugation pathway</keyword>
<reference evidence="3" key="1">
    <citation type="submission" date="2021-02" db="EMBL/GenBank/DDBJ databases">
        <authorList>
            <person name="Nowell W R."/>
        </authorList>
    </citation>
    <scope>NUCLEOTIDE SEQUENCE</scope>
</reference>